<dbReference type="EMBL" id="BKCJ011147022">
    <property type="protein sequence ID" value="GFC94108.1"/>
    <property type="molecule type" value="Genomic_DNA"/>
</dbReference>
<gene>
    <name evidence="3" type="ORF">Tci_866078</name>
</gene>
<evidence type="ECO:0000256" key="1">
    <source>
        <dbReference type="SAM" id="Coils"/>
    </source>
</evidence>
<proteinExistence type="predicted"/>
<sequence>MRARRECRSPKDTRRAGAAEPQRRHVPVETSTSNALVSQCDGLESVEARLAVYKQNELILEKNINMLKNEVEARDNVLVTLKQK</sequence>
<evidence type="ECO:0000313" key="3">
    <source>
        <dbReference type="EMBL" id="GFC94108.1"/>
    </source>
</evidence>
<organism evidence="3">
    <name type="scientific">Tanacetum cinerariifolium</name>
    <name type="common">Dalmatian daisy</name>
    <name type="synonym">Chrysanthemum cinerariifolium</name>
    <dbReference type="NCBI Taxonomy" id="118510"/>
    <lineage>
        <taxon>Eukaryota</taxon>
        <taxon>Viridiplantae</taxon>
        <taxon>Streptophyta</taxon>
        <taxon>Embryophyta</taxon>
        <taxon>Tracheophyta</taxon>
        <taxon>Spermatophyta</taxon>
        <taxon>Magnoliopsida</taxon>
        <taxon>eudicotyledons</taxon>
        <taxon>Gunneridae</taxon>
        <taxon>Pentapetalae</taxon>
        <taxon>asterids</taxon>
        <taxon>campanulids</taxon>
        <taxon>Asterales</taxon>
        <taxon>Asteraceae</taxon>
        <taxon>Asteroideae</taxon>
        <taxon>Anthemideae</taxon>
        <taxon>Anthemidinae</taxon>
        <taxon>Tanacetum</taxon>
    </lineage>
</organism>
<comment type="caution">
    <text evidence="3">The sequence shown here is derived from an EMBL/GenBank/DDBJ whole genome shotgun (WGS) entry which is preliminary data.</text>
</comment>
<dbReference type="AlphaFoldDB" id="A0A699SAK1"/>
<feature type="compositionally biased region" description="Basic and acidic residues" evidence="2">
    <location>
        <begin position="1"/>
        <end position="27"/>
    </location>
</feature>
<feature type="coiled-coil region" evidence="1">
    <location>
        <begin position="43"/>
        <end position="70"/>
    </location>
</feature>
<feature type="region of interest" description="Disordered" evidence="2">
    <location>
        <begin position="1"/>
        <end position="34"/>
    </location>
</feature>
<keyword evidence="1" id="KW-0175">Coiled coil</keyword>
<name>A0A699SAK1_TANCI</name>
<accession>A0A699SAK1</accession>
<reference evidence="3" key="1">
    <citation type="journal article" date="2019" name="Sci. Rep.">
        <title>Draft genome of Tanacetum cinerariifolium, the natural source of mosquito coil.</title>
        <authorList>
            <person name="Yamashiro T."/>
            <person name="Shiraishi A."/>
            <person name="Satake H."/>
            <person name="Nakayama K."/>
        </authorList>
    </citation>
    <scope>NUCLEOTIDE SEQUENCE</scope>
</reference>
<protein>
    <submittedName>
        <fullName evidence="3">Uncharacterized protein</fullName>
    </submittedName>
</protein>
<evidence type="ECO:0000256" key="2">
    <source>
        <dbReference type="SAM" id="MobiDB-lite"/>
    </source>
</evidence>